<dbReference type="Proteomes" id="UP000886595">
    <property type="component" value="Unassembled WGS sequence"/>
</dbReference>
<accession>A0A8X7NV37</accession>
<name>A0A8X7NV37_BRACI</name>
<dbReference type="AlphaFoldDB" id="A0A8X7NV37"/>
<comment type="caution">
    <text evidence="1">The sequence shown here is derived from an EMBL/GenBank/DDBJ whole genome shotgun (WGS) entry which is preliminary data.</text>
</comment>
<reference evidence="1 2" key="1">
    <citation type="submission" date="2020-02" db="EMBL/GenBank/DDBJ databases">
        <authorList>
            <person name="Ma Q."/>
            <person name="Huang Y."/>
            <person name="Song X."/>
            <person name="Pei D."/>
        </authorList>
    </citation>
    <scope>NUCLEOTIDE SEQUENCE [LARGE SCALE GENOMIC DNA]</scope>
    <source>
        <strain evidence="1">Sxm20200214</strain>
        <tissue evidence="1">Leaf</tissue>
    </source>
</reference>
<protein>
    <recommendedName>
        <fullName evidence="3">RNase H type-1 domain-containing protein</fullName>
    </recommendedName>
</protein>
<evidence type="ECO:0000313" key="1">
    <source>
        <dbReference type="EMBL" id="KAG2239157.1"/>
    </source>
</evidence>
<sequence>MRSQKVSRVTFAGDFKELFGAVSRPAAWPSFAQLGDNFRRAVEGINAWDILVCKVKANRGASIIAQSVRKYGFTQSYVASGHPLWLHDLFVDERSSL</sequence>
<evidence type="ECO:0000313" key="2">
    <source>
        <dbReference type="Proteomes" id="UP000886595"/>
    </source>
</evidence>
<gene>
    <name evidence="1" type="ORF">Bca52824_090017</name>
</gene>
<keyword evidence="2" id="KW-1185">Reference proteome</keyword>
<dbReference type="EMBL" id="JAAMPC010001604">
    <property type="protein sequence ID" value="KAG2239157.1"/>
    <property type="molecule type" value="Genomic_DNA"/>
</dbReference>
<evidence type="ECO:0008006" key="3">
    <source>
        <dbReference type="Google" id="ProtNLM"/>
    </source>
</evidence>
<proteinExistence type="predicted"/>
<organism evidence="1 2">
    <name type="scientific">Brassica carinata</name>
    <name type="common">Ethiopian mustard</name>
    <name type="synonym">Abyssinian cabbage</name>
    <dbReference type="NCBI Taxonomy" id="52824"/>
    <lineage>
        <taxon>Eukaryota</taxon>
        <taxon>Viridiplantae</taxon>
        <taxon>Streptophyta</taxon>
        <taxon>Embryophyta</taxon>
        <taxon>Tracheophyta</taxon>
        <taxon>Spermatophyta</taxon>
        <taxon>Magnoliopsida</taxon>
        <taxon>eudicotyledons</taxon>
        <taxon>Gunneridae</taxon>
        <taxon>Pentapetalae</taxon>
        <taxon>rosids</taxon>
        <taxon>malvids</taxon>
        <taxon>Brassicales</taxon>
        <taxon>Brassicaceae</taxon>
        <taxon>Brassiceae</taxon>
        <taxon>Brassica</taxon>
    </lineage>
</organism>